<comment type="caution">
    <text evidence="2">The sequence shown here is derived from an EMBL/GenBank/DDBJ whole genome shotgun (WGS) entry which is preliminary data.</text>
</comment>
<protein>
    <recommendedName>
        <fullName evidence="1">Restriction endonuclease type IV Mrr domain-containing protein</fullName>
    </recommendedName>
</protein>
<dbReference type="EMBL" id="NVLX01000034">
    <property type="protein sequence ID" value="PDZ13922.1"/>
    <property type="molecule type" value="Genomic_DNA"/>
</dbReference>
<evidence type="ECO:0000313" key="3">
    <source>
        <dbReference type="Proteomes" id="UP000220192"/>
    </source>
</evidence>
<accession>A0A2A7D1L8</accession>
<dbReference type="InterPro" id="IPR052906">
    <property type="entry name" value="Type_IV_Methyl-Rstrct_Enzyme"/>
</dbReference>
<dbReference type="GO" id="GO:0003677">
    <property type="term" value="F:DNA binding"/>
    <property type="evidence" value="ECO:0007669"/>
    <property type="project" value="InterPro"/>
</dbReference>
<dbReference type="GO" id="GO:0015666">
    <property type="term" value="F:restriction endodeoxyribonuclease activity"/>
    <property type="evidence" value="ECO:0007669"/>
    <property type="project" value="TreeGrafter"/>
</dbReference>
<dbReference type="InterPro" id="IPR007560">
    <property type="entry name" value="Restrct_endonuc_IV_Mrr"/>
</dbReference>
<dbReference type="InterPro" id="IPR011335">
    <property type="entry name" value="Restrct_endonuc-II-like"/>
</dbReference>
<reference evidence="2 3" key="1">
    <citation type="submission" date="2017-09" db="EMBL/GenBank/DDBJ databases">
        <title>Large-scale bioinformatics analysis of Bacillus genomes uncovers conserved roles of natural products in bacterial physiology.</title>
        <authorList>
            <consortium name="Agbiome Team Llc"/>
            <person name="Bleich R.M."/>
            <person name="Grubbs K.J."/>
            <person name="Santa Maria K.C."/>
            <person name="Allen S.E."/>
            <person name="Farag S."/>
            <person name="Shank E.A."/>
            <person name="Bowers A."/>
        </authorList>
    </citation>
    <scope>NUCLEOTIDE SEQUENCE [LARGE SCALE GENOMIC DNA]</scope>
    <source>
        <strain evidence="2 3">AFS095574</strain>
    </source>
</reference>
<dbReference type="GO" id="GO:0009307">
    <property type="term" value="P:DNA restriction-modification system"/>
    <property type="evidence" value="ECO:0007669"/>
    <property type="project" value="InterPro"/>
</dbReference>
<evidence type="ECO:0000259" key="1">
    <source>
        <dbReference type="Pfam" id="PF04471"/>
    </source>
</evidence>
<organism evidence="2 3">
    <name type="scientific">Bacillus anthracis</name>
    <name type="common">anthrax bacterium</name>
    <dbReference type="NCBI Taxonomy" id="1392"/>
    <lineage>
        <taxon>Bacteria</taxon>
        <taxon>Bacillati</taxon>
        <taxon>Bacillota</taxon>
        <taxon>Bacilli</taxon>
        <taxon>Bacillales</taxon>
        <taxon>Bacillaceae</taxon>
        <taxon>Bacillus</taxon>
        <taxon>Bacillus cereus group</taxon>
    </lineage>
</organism>
<dbReference type="Gene3D" id="3.40.1350.10">
    <property type="match status" value="1"/>
</dbReference>
<sequence length="303" mass="34173">MSKQMDTIYNENIAEEKLKQGTKYEKLAAVVFKILNQNDVVIHDLTLRGDGKKTGHQIDVTVQSPGSNLSKRILIECKDYDSKVGISIVRDFFGAVHQINPNEAFVVTTEGYTRGARTFAEDEGIKLAILRGFKEEDWEGRIKAIHITGTFIFMNPPTLSWVAANEQEIEKFHANANEESNTTQNTSTRETFFYDQAGNPQENLQTVLEPIFNSLPKDPDSPTTGRYEFGTIKYVKMAGVLVGVRGFDYEFTSSQSVTETIVDQGSKVALLVFKVLDEEFDKIIFDQDLDKWTFNDNGEVISK</sequence>
<name>A0A2A7D1L8_BACAN</name>
<dbReference type="PANTHER" id="PTHR30015:SF7">
    <property type="entry name" value="TYPE IV METHYL-DIRECTED RESTRICTION ENZYME ECOKMRR"/>
    <property type="match status" value="1"/>
</dbReference>
<dbReference type="PANTHER" id="PTHR30015">
    <property type="entry name" value="MRR RESTRICTION SYSTEM PROTEIN"/>
    <property type="match status" value="1"/>
</dbReference>
<dbReference type="SUPFAM" id="SSF52980">
    <property type="entry name" value="Restriction endonuclease-like"/>
    <property type="match status" value="1"/>
</dbReference>
<dbReference type="AlphaFoldDB" id="A0A2A7D1L8"/>
<feature type="domain" description="Restriction endonuclease type IV Mrr" evidence="1">
    <location>
        <begin position="26"/>
        <end position="127"/>
    </location>
</feature>
<proteinExistence type="predicted"/>
<dbReference type="RefSeq" id="WP_097841997.1">
    <property type="nucleotide sequence ID" value="NZ_NVLX01000034.1"/>
</dbReference>
<gene>
    <name evidence="2" type="ORF">CON16_27280</name>
</gene>
<evidence type="ECO:0000313" key="2">
    <source>
        <dbReference type="EMBL" id="PDZ13922.1"/>
    </source>
</evidence>
<dbReference type="Pfam" id="PF04471">
    <property type="entry name" value="Mrr_cat"/>
    <property type="match status" value="1"/>
</dbReference>
<dbReference type="InterPro" id="IPR011856">
    <property type="entry name" value="tRNA_endonuc-like_dom_sf"/>
</dbReference>
<dbReference type="Proteomes" id="UP000220192">
    <property type="component" value="Unassembled WGS sequence"/>
</dbReference>